<comment type="caution">
    <text evidence="11">The sequence shown here is derived from an EMBL/GenBank/DDBJ whole genome shotgun (WGS) entry which is preliminary data.</text>
</comment>
<reference evidence="11 12" key="1">
    <citation type="submission" date="2017-09" db="EMBL/GenBank/DDBJ databases">
        <title>Depth-based differentiation of microbial function through sediment-hosted aquifers and enrichment of novel symbionts in the deep terrestrial subsurface.</title>
        <authorList>
            <person name="Probst A.J."/>
            <person name="Ladd B."/>
            <person name="Jarett J.K."/>
            <person name="Geller-Mcgrath D.E."/>
            <person name="Sieber C.M."/>
            <person name="Emerson J.B."/>
            <person name="Anantharaman K."/>
            <person name="Thomas B.C."/>
            <person name="Malmstrom R."/>
            <person name="Stieglmeier M."/>
            <person name="Klingl A."/>
            <person name="Woyke T."/>
            <person name="Ryan C.M."/>
            <person name="Banfield J.F."/>
        </authorList>
    </citation>
    <scope>NUCLEOTIDE SEQUENCE [LARGE SCALE GENOMIC DNA]</scope>
    <source>
        <strain evidence="11">CG22_combo_CG10-13_8_21_14_all_37_9</strain>
    </source>
</reference>
<dbReference type="PANTHER" id="PTHR33540:SF2">
    <property type="entry name" value="TRNA THREONYLCARBAMOYLADENOSINE BIOSYNTHESIS PROTEIN TSAE"/>
    <property type="match status" value="1"/>
</dbReference>
<keyword evidence="9" id="KW-0460">Magnesium</keyword>
<keyword evidence="5" id="KW-0819">tRNA processing</keyword>
<keyword evidence="4" id="KW-0963">Cytoplasm</keyword>
<protein>
    <recommendedName>
        <fullName evidence="3">tRNA threonylcarbamoyladenosine biosynthesis protein TsaE</fullName>
    </recommendedName>
    <alternativeName>
        <fullName evidence="10">t(6)A37 threonylcarbamoyladenosine biosynthesis protein TsaE</fullName>
    </alternativeName>
</protein>
<evidence type="ECO:0000313" key="11">
    <source>
        <dbReference type="EMBL" id="PIP58056.1"/>
    </source>
</evidence>
<proteinExistence type="inferred from homology"/>
<organism evidence="11 12">
    <name type="scientific">Candidatus Vogelbacteria bacterium CG22_combo_CG10-13_8_21_14_all_37_9</name>
    <dbReference type="NCBI Taxonomy" id="1975046"/>
    <lineage>
        <taxon>Bacteria</taxon>
        <taxon>Candidatus Vogeliibacteriota</taxon>
    </lineage>
</organism>
<comment type="subcellular location">
    <subcellularLocation>
        <location evidence="1">Cytoplasm</location>
    </subcellularLocation>
</comment>
<dbReference type="GO" id="GO:0016740">
    <property type="term" value="F:transferase activity"/>
    <property type="evidence" value="ECO:0007669"/>
    <property type="project" value="UniProtKB-KW"/>
</dbReference>
<evidence type="ECO:0000256" key="1">
    <source>
        <dbReference type="ARBA" id="ARBA00004496"/>
    </source>
</evidence>
<dbReference type="InterPro" id="IPR027417">
    <property type="entry name" value="P-loop_NTPase"/>
</dbReference>
<dbReference type="GO" id="GO:0046872">
    <property type="term" value="F:metal ion binding"/>
    <property type="evidence" value="ECO:0007669"/>
    <property type="project" value="UniProtKB-KW"/>
</dbReference>
<dbReference type="GO" id="GO:0005524">
    <property type="term" value="F:ATP binding"/>
    <property type="evidence" value="ECO:0007669"/>
    <property type="project" value="UniProtKB-KW"/>
</dbReference>
<dbReference type="CDD" id="cd02019">
    <property type="entry name" value="NK"/>
    <property type="match status" value="1"/>
</dbReference>
<dbReference type="SUPFAM" id="SSF52540">
    <property type="entry name" value="P-loop containing nucleoside triphosphate hydrolases"/>
    <property type="match status" value="1"/>
</dbReference>
<evidence type="ECO:0000256" key="8">
    <source>
        <dbReference type="ARBA" id="ARBA00022840"/>
    </source>
</evidence>
<evidence type="ECO:0000256" key="7">
    <source>
        <dbReference type="ARBA" id="ARBA00022741"/>
    </source>
</evidence>
<evidence type="ECO:0000256" key="10">
    <source>
        <dbReference type="ARBA" id="ARBA00032441"/>
    </source>
</evidence>
<evidence type="ECO:0000313" key="12">
    <source>
        <dbReference type="Proteomes" id="UP000229334"/>
    </source>
</evidence>
<keyword evidence="7" id="KW-0547">Nucleotide-binding</keyword>
<comment type="similarity">
    <text evidence="2">Belongs to the TsaE family.</text>
</comment>
<evidence type="ECO:0000256" key="9">
    <source>
        <dbReference type="ARBA" id="ARBA00022842"/>
    </source>
</evidence>
<evidence type="ECO:0000256" key="2">
    <source>
        <dbReference type="ARBA" id="ARBA00007599"/>
    </source>
</evidence>
<dbReference type="GO" id="GO:0005737">
    <property type="term" value="C:cytoplasm"/>
    <property type="evidence" value="ECO:0007669"/>
    <property type="project" value="UniProtKB-SubCell"/>
</dbReference>
<dbReference type="AlphaFoldDB" id="A0A2H0BK52"/>
<evidence type="ECO:0000256" key="5">
    <source>
        <dbReference type="ARBA" id="ARBA00022694"/>
    </source>
</evidence>
<keyword evidence="6" id="KW-0479">Metal-binding</keyword>
<keyword evidence="8" id="KW-0067">ATP-binding</keyword>
<accession>A0A2H0BK52</accession>
<gene>
    <name evidence="11" type="ORF">COX02_02250</name>
</gene>
<sequence length="156" mass="17397">MIVLAKNLSETEKLARRVALELRVGREATILALSGDLGSGKTTFVKALAKALGVRGVATSPTFVLLKKYHLAPSKTTQTGFHQLIHGDFYRLQDSRDLAPLKWAELVLEPKNLIVIEWPEQVGGVGKKAKAIFFKHLSENEREIKIPWLKENSLKN</sequence>
<dbReference type="EMBL" id="PCSX01000035">
    <property type="protein sequence ID" value="PIP58056.1"/>
    <property type="molecule type" value="Genomic_DNA"/>
</dbReference>
<name>A0A2H0BK52_9BACT</name>
<keyword evidence="11" id="KW-0808">Transferase</keyword>
<evidence type="ECO:0000256" key="6">
    <source>
        <dbReference type="ARBA" id="ARBA00022723"/>
    </source>
</evidence>
<dbReference type="Proteomes" id="UP000229334">
    <property type="component" value="Unassembled WGS sequence"/>
</dbReference>
<evidence type="ECO:0000256" key="4">
    <source>
        <dbReference type="ARBA" id="ARBA00022490"/>
    </source>
</evidence>
<evidence type="ECO:0000256" key="3">
    <source>
        <dbReference type="ARBA" id="ARBA00019010"/>
    </source>
</evidence>
<dbReference type="PANTHER" id="PTHR33540">
    <property type="entry name" value="TRNA THREONYLCARBAMOYLADENOSINE BIOSYNTHESIS PROTEIN TSAE"/>
    <property type="match status" value="1"/>
</dbReference>
<dbReference type="GO" id="GO:0002949">
    <property type="term" value="P:tRNA threonylcarbamoyladenosine modification"/>
    <property type="evidence" value="ECO:0007669"/>
    <property type="project" value="InterPro"/>
</dbReference>
<dbReference type="InterPro" id="IPR003442">
    <property type="entry name" value="T6A_TsaE"/>
</dbReference>
<dbReference type="Gene3D" id="3.40.50.300">
    <property type="entry name" value="P-loop containing nucleotide triphosphate hydrolases"/>
    <property type="match status" value="1"/>
</dbReference>
<dbReference type="Pfam" id="PF02367">
    <property type="entry name" value="TsaE"/>
    <property type="match status" value="1"/>
</dbReference>
<dbReference type="NCBIfam" id="TIGR00150">
    <property type="entry name" value="T6A_YjeE"/>
    <property type="match status" value="1"/>
</dbReference>